<name>A0A417Z4F2_9MICO</name>
<dbReference type="Pfam" id="PF09509">
    <property type="entry name" value="Hypoth_Ymh"/>
    <property type="match status" value="1"/>
</dbReference>
<organism evidence="2 3">
    <name type="scientific">Dermacoccus abyssi</name>
    <dbReference type="NCBI Taxonomy" id="322596"/>
    <lineage>
        <taxon>Bacteria</taxon>
        <taxon>Bacillati</taxon>
        <taxon>Actinomycetota</taxon>
        <taxon>Actinomycetes</taxon>
        <taxon>Micrococcales</taxon>
        <taxon>Dermacoccaceae</taxon>
        <taxon>Dermacoccus</taxon>
    </lineage>
</organism>
<protein>
    <recommendedName>
        <fullName evidence="1">Conserved hypothetical protein CHP02391 domain-containing protein</fullName>
    </recommendedName>
</protein>
<proteinExistence type="predicted"/>
<accession>A0A417Z4F2</accession>
<feature type="domain" description="Conserved hypothetical protein CHP02391" evidence="1">
    <location>
        <begin position="144"/>
        <end position="274"/>
    </location>
</feature>
<dbReference type="Proteomes" id="UP000285376">
    <property type="component" value="Unassembled WGS sequence"/>
</dbReference>
<evidence type="ECO:0000313" key="2">
    <source>
        <dbReference type="EMBL" id="RHW45169.1"/>
    </source>
</evidence>
<comment type="caution">
    <text evidence="2">The sequence shown here is derived from an EMBL/GenBank/DDBJ whole genome shotgun (WGS) entry which is preliminary data.</text>
</comment>
<dbReference type="EMBL" id="QWLM01000011">
    <property type="protein sequence ID" value="RHW45169.1"/>
    <property type="molecule type" value="Genomic_DNA"/>
</dbReference>
<dbReference type="AlphaFoldDB" id="A0A417Z4F2"/>
<sequence>MSTYSADYLRRLMVSVDKFSEAFEAWAETQVEATHMGARGIFPTAWTKEGQDPVEVAKLELEVAEKSGAASVATSVTGSYIVVQGMGALDPIANWSFMTAPKSPLTPRDVRMTVANVRGRLKAMLDDAEADTPGGLPAFSPALWHPVVWGAAAPQWVIHQYRVAVAEGAESLTHYWKTRLGRQDADASVFWQETLNASVGARPGRPKLVPPGDPAARTTRSLKAGLQDLGPALQQLAKGLNLAVRNVAAHERQELSEQDAMEMLSAYSMFARMLDQCEVEFADEGAEA</sequence>
<evidence type="ECO:0000259" key="1">
    <source>
        <dbReference type="Pfam" id="PF09509"/>
    </source>
</evidence>
<evidence type="ECO:0000313" key="3">
    <source>
        <dbReference type="Proteomes" id="UP000285376"/>
    </source>
</evidence>
<reference evidence="2 3" key="1">
    <citation type="submission" date="2018-08" db="EMBL/GenBank/DDBJ databases">
        <title>Whole genome sequence analysis of Dermacoccus abyssi bacteria isolated from Deep Mariana trench Micromonospora spp reveals genes involved in the environmental adaptation and production of secondary metabolites.</title>
        <authorList>
            <person name="Abdel-Mageed W.M."/>
            <person name="Lehri B."/>
            <person name="Nouioui I."/>
            <person name="Goodfellow I."/>
            <person name="Jaspars M."/>
            <person name="Karlyshev A."/>
        </authorList>
    </citation>
    <scope>NUCLEOTIDE SEQUENCE [LARGE SCALE GENOMIC DNA]</scope>
    <source>
        <strain evidence="2 3">MT1.1</strain>
    </source>
</reference>
<dbReference type="RefSeq" id="WP_118913734.1">
    <property type="nucleotide sequence ID" value="NZ_CBCRVH010000011.1"/>
</dbReference>
<dbReference type="InterPro" id="IPR012654">
    <property type="entry name" value="CHP02391"/>
</dbReference>
<gene>
    <name evidence="2" type="ORF">D1832_09960</name>
</gene>